<reference evidence="9 10" key="1">
    <citation type="submission" date="2016-10" db="EMBL/GenBank/DDBJ databases">
        <authorList>
            <person name="de Groot N.N."/>
        </authorList>
    </citation>
    <scope>NUCLEOTIDE SEQUENCE [LARGE SCALE GENOMIC DNA]</scope>
    <source>
        <strain>GEY</strain>
        <strain evidence="10">DSM 9560</strain>
    </source>
</reference>
<dbReference type="Pfam" id="PF02743">
    <property type="entry name" value="dCache_1"/>
    <property type="match status" value="1"/>
</dbReference>
<dbReference type="SMART" id="SM00331">
    <property type="entry name" value="PP2C_SIG"/>
    <property type="match status" value="1"/>
</dbReference>
<dbReference type="Gene3D" id="6.10.340.10">
    <property type="match status" value="1"/>
</dbReference>
<dbReference type="InterPro" id="IPR052016">
    <property type="entry name" value="Bact_Sigma-Reg"/>
</dbReference>
<proteinExistence type="predicted"/>
<dbReference type="GO" id="GO:0005886">
    <property type="term" value="C:plasma membrane"/>
    <property type="evidence" value="ECO:0007669"/>
    <property type="project" value="UniProtKB-SubCell"/>
</dbReference>
<gene>
    <name evidence="9" type="ORF">SAMN04488541_104328</name>
</gene>
<evidence type="ECO:0000256" key="4">
    <source>
        <dbReference type="ARBA" id="ARBA00022801"/>
    </source>
</evidence>
<evidence type="ECO:0000256" key="5">
    <source>
        <dbReference type="ARBA" id="ARBA00022989"/>
    </source>
</evidence>
<comment type="subcellular location">
    <subcellularLocation>
        <location evidence="1">Cell membrane</location>
        <topology evidence="1">Multi-pass membrane protein</topology>
    </subcellularLocation>
</comment>
<dbReference type="Pfam" id="PF07228">
    <property type="entry name" value="SpoIIE"/>
    <property type="match status" value="1"/>
</dbReference>
<name>A0A1I2JBD2_9BACT</name>
<dbReference type="InterPro" id="IPR033479">
    <property type="entry name" value="dCache_1"/>
</dbReference>
<dbReference type="GO" id="GO:0016791">
    <property type="term" value="F:phosphatase activity"/>
    <property type="evidence" value="ECO:0007669"/>
    <property type="project" value="TreeGrafter"/>
</dbReference>
<keyword evidence="4" id="KW-0378">Hydrolase</keyword>
<organism evidence="9 10">
    <name type="scientific">Thermoflexibacter ruber</name>
    <dbReference type="NCBI Taxonomy" id="1003"/>
    <lineage>
        <taxon>Bacteria</taxon>
        <taxon>Pseudomonadati</taxon>
        <taxon>Bacteroidota</taxon>
        <taxon>Cytophagia</taxon>
        <taxon>Cytophagales</taxon>
        <taxon>Thermoflexibacteraceae</taxon>
        <taxon>Thermoflexibacter</taxon>
    </lineage>
</organism>
<dbReference type="InterPro" id="IPR003660">
    <property type="entry name" value="HAMP_dom"/>
</dbReference>
<evidence type="ECO:0000256" key="1">
    <source>
        <dbReference type="ARBA" id="ARBA00004651"/>
    </source>
</evidence>
<feature type="domain" description="HAMP" evidence="8">
    <location>
        <begin position="303"/>
        <end position="355"/>
    </location>
</feature>
<keyword evidence="6 7" id="KW-0472">Membrane</keyword>
<dbReference type="RefSeq" id="WP_091549013.1">
    <property type="nucleotide sequence ID" value="NZ_FONY01000043.1"/>
</dbReference>
<dbReference type="CDD" id="cd06225">
    <property type="entry name" value="HAMP"/>
    <property type="match status" value="1"/>
</dbReference>
<evidence type="ECO:0000256" key="3">
    <source>
        <dbReference type="ARBA" id="ARBA00022692"/>
    </source>
</evidence>
<keyword evidence="3 7" id="KW-0812">Transmembrane</keyword>
<evidence type="ECO:0000256" key="2">
    <source>
        <dbReference type="ARBA" id="ARBA00022475"/>
    </source>
</evidence>
<dbReference type="GO" id="GO:0007165">
    <property type="term" value="P:signal transduction"/>
    <property type="evidence" value="ECO:0007669"/>
    <property type="project" value="InterPro"/>
</dbReference>
<sequence>MNIYVKLTLLCLGLVLFTGASLYFVANEESQQKLKEEISAHIVAQCDYTMNSIDRFLYERLQDINLIASDPIFRDTSATPTQITQRLLEYKRISTLYNSISYFDIRRIRIADTEGKNIGKQHTLINYWKRINQGEEEVIDISFSESLSTNVFHFASVVKDDRGEKIGVVVTRMLVNRFYEILPTLSEKENILSKMQVDLLDAEGVLLYSNYNPNGILREKYNKSLILNYLKNSSKGYHEDGDILYFLALDKGYLTYKGQKWLLIFEAPVDIVYAPSKSLRNRLLNNAIPILIVAMLIGLFIAHRFARPISSLADSIRSLAKGDLDTEITVNSTNEVGFLQKEFKRMAESLSQKIQEQAQLNMRLDTALHKLEQQNKDITSSISYAEKIQRAMLPDEQVLKYYFTDYNILYLPRDIVSGDFYWFDQVHYAGKDYFAIAVADCTGHGVPGGFMSMLGSNLLTSLITFGKNLSPSIVLAKLNKAIKHELHQEKNNIQDGMEIALIILDLEAKKLYFAGGNRPIFIFRDREFIMLEGAKVSIGGVSKFEIERKRMAELEDKVIDIQENDLIYLFSDGYKDQLGGEQLQKFSGKAFRKLLYDIRNLPLIEQKQILLRTFAEWKGEHRQTDDVLVMGIRI</sequence>
<evidence type="ECO:0000313" key="9">
    <source>
        <dbReference type="EMBL" id="SFF50497.1"/>
    </source>
</evidence>
<evidence type="ECO:0000313" key="10">
    <source>
        <dbReference type="Proteomes" id="UP000199513"/>
    </source>
</evidence>
<dbReference type="EMBL" id="FONY01000043">
    <property type="protein sequence ID" value="SFF50497.1"/>
    <property type="molecule type" value="Genomic_DNA"/>
</dbReference>
<dbReference type="PANTHER" id="PTHR43156">
    <property type="entry name" value="STAGE II SPORULATION PROTEIN E-RELATED"/>
    <property type="match status" value="1"/>
</dbReference>
<accession>A0A1I2JBD2</accession>
<dbReference type="PANTHER" id="PTHR43156:SF9">
    <property type="entry name" value="HAMP DOMAIN-CONTAINING PROTEIN"/>
    <property type="match status" value="1"/>
</dbReference>
<keyword evidence="2" id="KW-1003">Cell membrane</keyword>
<dbReference type="Proteomes" id="UP000199513">
    <property type="component" value="Unassembled WGS sequence"/>
</dbReference>
<keyword evidence="10" id="KW-1185">Reference proteome</keyword>
<dbReference type="SUPFAM" id="SSF158472">
    <property type="entry name" value="HAMP domain-like"/>
    <property type="match status" value="1"/>
</dbReference>
<dbReference type="AlphaFoldDB" id="A0A1I2JBD2"/>
<evidence type="ECO:0000256" key="7">
    <source>
        <dbReference type="SAM" id="Phobius"/>
    </source>
</evidence>
<feature type="transmembrane region" description="Helical" evidence="7">
    <location>
        <begin position="283"/>
        <end position="302"/>
    </location>
</feature>
<evidence type="ECO:0000256" key="6">
    <source>
        <dbReference type="ARBA" id="ARBA00023136"/>
    </source>
</evidence>
<keyword evidence="5 7" id="KW-1133">Transmembrane helix</keyword>
<dbReference type="STRING" id="1003.SAMN04488541_104328"/>
<dbReference type="Gene3D" id="3.60.40.10">
    <property type="entry name" value="PPM-type phosphatase domain"/>
    <property type="match status" value="1"/>
</dbReference>
<dbReference type="InterPro" id="IPR001932">
    <property type="entry name" value="PPM-type_phosphatase-like_dom"/>
</dbReference>
<protein>
    <submittedName>
        <fullName evidence="9">Serine phosphatase RsbU, regulator of sigma subunit</fullName>
    </submittedName>
</protein>
<evidence type="ECO:0000259" key="8">
    <source>
        <dbReference type="PROSITE" id="PS50885"/>
    </source>
</evidence>
<dbReference type="PROSITE" id="PS50885">
    <property type="entry name" value="HAMP"/>
    <property type="match status" value="1"/>
</dbReference>
<dbReference type="Pfam" id="PF00672">
    <property type="entry name" value="HAMP"/>
    <property type="match status" value="1"/>
</dbReference>
<dbReference type="InterPro" id="IPR036457">
    <property type="entry name" value="PPM-type-like_dom_sf"/>
</dbReference>
<dbReference type="CDD" id="cd18773">
    <property type="entry name" value="PDC1_HK_sensor"/>
    <property type="match status" value="1"/>
</dbReference>
<dbReference type="SMART" id="SM00304">
    <property type="entry name" value="HAMP"/>
    <property type="match status" value="1"/>
</dbReference>
<dbReference type="OrthoDB" id="1119265at2"/>